<evidence type="ECO:0000313" key="1">
    <source>
        <dbReference type="EMBL" id="MDW6094734.1"/>
    </source>
</evidence>
<keyword evidence="2" id="KW-1185">Reference proteome</keyword>
<reference evidence="1 2" key="1">
    <citation type="submission" date="2023-11" db="EMBL/GenBank/DDBJ databases">
        <title>Plant-associative lifestyle of Vibrio porteresiae and its evolutionary dynamics.</title>
        <authorList>
            <person name="Rameshkumar N."/>
            <person name="Kirti K."/>
        </authorList>
    </citation>
    <scope>NUCLEOTIDE SEQUENCE [LARGE SCALE GENOMIC DNA]</scope>
    <source>
        <strain evidence="1 2">MSSRF7</strain>
    </source>
</reference>
<comment type="caution">
    <text evidence="1">The sequence shown here is derived from an EMBL/GenBank/DDBJ whole genome shotgun (WGS) entry which is preliminary data.</text>
</comment>
<sequence>MNRILFIILCFFSSYIYANVLYNELIKDDRYTSFDIYLNDDLIVDKVITNKPYEGDEIYLFINKNKDHLLSFKGSNLSKDGETILDNIVQSDLERKNKLFSIILKSDNENYKEKHHIKYIQGTWYIESTDYFINNNLDDYTKTFYCHIKQNIELKLYNRMHSVPNSDDYDKKCTIIYYMEPSLSEFKSRFNDSNSAVYLGVDRYKYLFSKVPLNDDSVAQYDYITSMLLKNKAYKEAIYVSNHIVNVYPSKIVTYKNMGDAYWALKETSKAKDVYQTYIKLMKKDGQESEIPEKVLERAAL</sequence>
<evidence type="ECO:0008006" key="3">
    <source>
        <dbReference type="Google" id="ProtNLM"/>
    </source>
</evidence>
<dbReference type="Gene3D" id="1.25.40.10">
    <property type="entry name" value="Tetratricopeptide repeat domain"/>
    <property type="match status" value="1"/>
</dbReference>
<dbReference type="EMBL" id="JAWRCP010000002">
    <property type="protein sequence ID" value="MDW6094734.1"/>
    <property type="molecule type" value="Genomic_DNA"/>
</dbReference>
<dbReference type="Proteomes" id="UP001279860">
    <property type="component" value="Unassembled WGS sequence"/>
</dbReference>
<protein>
    <recommendedName>
        <fullName evidence="3">Tetratricopeptide repeat protein</fullName>
    </recommendedName>
</protein>
<accession>A0ABU4IZ94</accession>
<gene>
    <name evidence="1" type="ORF">SBX64_19505</name>
</gene>
<organism evidence="1 2">
    <name type="scientific">Vibrio rhizosphaerae</name>
    <dbReference type="NCBI Taxonomy" id="398736"/>
    <lineage>
        <taxon>Bacteria</taxon>
        <taxon>Pseudomonadati</taxon>
        <taxon>Pseudomonadota</taxon>
        <taxon>Gammaproteobacteria</taxon>
        <taxon>Vibrionales</taxon>
        <taxon>Vibrionaceae</taxon>
        <taxon>Vibrio</taxon>
    </lineage>
</organism>
<dbReference type="RefSeq" id="WP_318585708.1">
    <property type="nucleotide sequence ID" value="NZ_JAWRCP010000002.1"/>
</dbReference>
<proteinExistence type="predicted"/>
<name>A0ABU4IZ94_9VIBR</name>
<dbReference type="InterPro" id="IPR011990">
    <property type="entry name" value="TPR-like_helical_dom_sf"/>
</dbReference>
<dbReference type="SUPFAM" id="SSF48452">
    <property type="entry name" value="TPR-like"/>
    <property type="match status" value="1"/>
</dbReference>
<evidence type="ECO:0000313" key="2">
    <source>
        <dbReference type="Proteomes" id="UP001279860"/>
    </source>
</evidence>